<evidence type="ECO:0000259" key="17">
    <source>
        <dbReference type="Pfam" id="PF02728"/>
    </source>
</evidence>
<keyword evidence="8 14" id="KW-0560">Oxidoreductase</keyword>
<dbReference type="PROSITE" id="PS01165">
    <property type="entry name" value="COPPER_AMINE_OXID_2"/>
    <property type="match status" value="1"/>
</dbReference>
<feature type="domain" description="Copper amine oxidase N2-terminal" evidence="16">
    <location>
        <begin position="2"/>
        <end position="79"/>
    </location>
</feature>
<comment type="catalytic activity">
    <reaction evidence="11">
        <text>a primary methyl amine + O2 + H2O = an aldehyde + H2O2 + NH4(+)</text>
        <dbReference type="Rhea" id="RHEA:16153"/>
        <dbReference type="ChEBI" id="CHEBI:15377"/>
        <dbReference type="ChEBI" id="CHEBI:15379"/>
        <dbReference type="ChEBI" id="CHEBI:16240"/>
        <dbReference type="ChEBI" id="CHEBI:17478"/>
        <dbReference type="ChEBI" id="CHEBI:28938"/>
        <dbReference type="ChEBI" id="CHEBI:228804"/>
        <dbReference type="EC" id="1.4.3.21"/>
    </reaction>
</comment>
<keyword evidence="10" id="KW-0464">Manganese</keyword>
<evidence type="ECO:0000256" key="5">
    <source>
        <dbReference type="ARBA" id="ARBA00011738"/>
    </source>
</evidence>
<comment type="subunit">
    <text evidence="5">Homodimer.</text>
</comment>
<dbReference type="EC" id="1.4.3.-" evidence="14"/>
<evidence type="ECO:0000256" key="7">
    <source>
        <dbReference type="ARBA" id="ARBA00022772"/>
    </source>
</evidence>
<organism evidence="18 19">
    <name type="scientific">Synchytrium microbalum</name>
    <dbReference type="NCBI Taxonomy" id="1806994"/>
    <lineage>
        <taxon>Eukaryota</taxon>
        <taxon>Fungi</taxon>
        <taxon>Fungi incertae sedis</taxon>
        <taxon>Chytridiomycota</taxon>
        <taxon>Chytridiomycota incertae sedis</taxon>
        <taxon>Chytridiomycetes</taxon>
        <taxon>Synchytriales</taxon>
        <taxon>Synchytriaceae</taxon>
        <taxon>Synchytrium</taxon>
    </lineage>
</organism>
<evidence type="ECO:0000313" key="19">
    <source>
        <dbReference type="Proteomes" id="UP000319731"/>
    </source>
</evidence>
<name>A0A507CJ68_9FUNG</name>
<gene>
    <name evidence="18" type="primary">SMI213</name>
    <name evidence="18" type="ORF">SmJEL517_g00213</name>
</gene>
<dbReference type="NCBIfam" id="NF008559">
    <property type="entry name" value="PRK11504.1"/>
    <property type="match status" value="1"/>
</dbReference>
<comment type="cofactor">
    <cofactor evidence="3">
        <name>Zn(2+)</name>
        <dbReference type="ChEBI" id="CHEBI:29105"/>
    </cofactor>
</comment>
<dbReference type="Pfam" id="PF02728">
    <property type="entry name" value="Cu_amine_oxidN3"/>
    <property type="match status" value="1"/>
</dbReference>
<dbReference type="Pfam" id="PF01179">
    <property type="entry name" value="Cu_amine_oxid"/>
    <property type="match status" value="1"/>
</dbReference>
<evidence type="ECO:0000256" key="14">
    <source>
        <dbReference type="RuleBase" id="RU000672"/>
    </source>
</evidence>
<dbReference type="Gene3D" id="3.10.450.40">
    <property type="match status" value="2"/>
</dbReference>
<dbReference type="SUPFAM" id="SSF49998">
    <property type="entry name" value="Amine oxidase catalytic domain"/>
    <property type="match status" value="1"/>
</dbReference>
<dbReference type="EMBL" id="QEAO01000001">
    <property type="protein sequence ID" value="TPX38234.1"/>
    <property type="molecule type" value="Genomic_DNA"/>
</dbReference>
<dbReference type="STRING" id="1806994.A0A507CJ68"/>
<dbReference type="GO" id="GO:0048038">
    <property type="term" value="F:quinone binding"/>
    <property type="evidence" value="ECO:0007669"/>
    <property type="project" value="InterPro"/>
</dbReference>
<sequence length="662" mass="74592">MHPFAPLIAEEFTLGSRLIRDSQRELFENGAKFNSITLKEPNKRAYLEWRDSAGSTPPRMAEIVLTCKGATYHAIAQLAPEQRCMSFVKVEGMLQASIAPEEYVLAEQLSAFQLQRRRSVVKSFAKHRIALKDPEILKIVHDKGLNISQVFADGWTIGGHREKYNGKRVVQLFTYYSRTGHEDENFYAHPLDFWPVVDVQEKKVVEIQWLPEAMVQPQPVLATRSAEYAASLMPSFNASLKPIHITQPEGPSFVVDGHSISWYKFKFNFSFNFREGLAFHDIRWHENDSDKAGRRILYRASIAEMVVPYGDPRGPYHTKNAFDAGEDGLGNGATSLTLGCDCLGEIVYADGILNDMEGQPLLMKNVICIHEEDQGILWKHTNYRTQKGETRRNRRLVVSSFTTISNYDYGFYWYFYLDGTIQCEIKATGCLSIVPMTPGSRSANGIPLHDIFTGHHQHIFCARLDWSVDGDVNCLSEVEAVPMGRVAENPFGNGFVGLEAPLKTELAAKRDAAIGTGRAWKIYNPSKKNPLSGHPVAWKLIPTHPITLMCTPESEIARRAAFTTSTLWATPFNEQERFPTGEYPNQNPGGKDGIQVWTKRDASLENTNIVIWHTFGLVHLPKPEDWPIMPVELCGFTVKPHGFFSGTPTLDIPPTHLKHCKL</sequence>
<reference evidence="18 19" key="1">
    <citation type="journal article" date="2019" name="Sci. Rep.">
        <title>Comparative genomics of chytrid fungi reveal insights into the obligate biotrophic and pathogenic lifestyle of Synchytrium endobioticum.</title>
        <authorList>
            <person name="van de Vossenberg B.T.L.H."/>
            <person name="Warris S."/>
            <person name="Nguyen H.D.T."/>
            <person name="van Gent-Pelzer M.P.E."/>
            <person name="Joly D.L."/>
            <person name="van de Geest H.C."/>
            <person name="Bonants P.J.M."/>
            <person name="Smith D.S."/>
            <person name="Levesque C.A."/>
            <person name="van der Lee T.A.J."/>
        </authorList>
    </citation>
    <scope>NUCLEOTIDE SEQUENCE [LARGE SCALE GENOMIC DNA]</scope>
    <source>
        <strain evidence="18 19">JEL517</strain>
    </source>
</reference>
<evidence type="ECO:0000256" key="1">
    <source>
        <dbReference type="ARBA" id="ARBA00001935"/>
    </source>
</evidence>
<dbReference type="InterPro" id="IPR049948">
    <property type="entry name" value="Cu_Am_ox_TPQ-bd"/>
</dbReference>
<feature type="active site" description="Schiff-base intermediate with substrate; via topaquinone" evidence="12">
    <location>
        <position position="407"/>
    </location>
</feature>
<dbReference type="InterPro" id="IPR036460">
    <property type="entry name" value="Cu_amine_oxidase_C_sf"/>
</dbReference>
<evidence type="ECO:0000256" key="10">
    <source>
        <dbReference type="ARBA" id="ARBA00023211"/>
    </source>
</evidence>
<dbReference type="GO" id="GO:0009308">
    <property type="term" value="P:amine metabolic process"/>
    <property type="evidence" value="ECO:0007669"/>
    <property type="project" value="UniProtKB-UniRule"/>
</dbReference>
<keyword evidence="19" id="KW-1185">Reference proteome</keyword>
<dbReference type="InterPro" id="IPR000269">
    <property type="entry name" value="Cu_amine_oxidase"/>
</dbReference>
<dbReference type="SUPFAM" id="SSF54416">
    <property type="entry name" value="Amine oxidase N-terminal region"/>
    <property type="match status" value="2"/>
</dbReference>
<evidence type="ECO:0000259" key="16">
    <source>
        <dbReference type="Pfam" id="PF02727"/>
    </source>
</evidence>
<protein>
    <recommendedName>
        <fullName evidence="14">Amine oxidase</fullName>
        <ecNumber evidence="14">1.4.3.-</ecNumber>
    </recommendedName>
</protein>
<keyword evidence="6 14" id="KW-0479">Metal-binding</keyword>
<comment type="cofactor">
    <cofactor evidence="14">
        <name>Cu cation</name>
        <dbReference type="ChEBI" id="CHEBI:23378"/>
    </cofactor>
    <text evidence="14">Contains 1 topaquinone per subunit.</text>
</comment>
<dbReference type="InterPro" id="IPR015798">
    <property type="entry name" value="Cu_amine_oxidase_C"/>
</dbReference>
<comment type="cofactor">
    <cofactor evidence="1">
        <name>Cu cation</name>
        <dbReference type="ChEBI" id="CHEBI:23378"/>
    </cofactor>
</comment>
<feature type="domain" description="Copper amine oxidase N3-terminal" evidence="17">
    <location>
        <begin position="130"/>
        <end position="208"/>
    </location>
</feature>
<comment type="similarity">
    <text evidence="4 14">Belongs to the copper/topaquinone oxidase family.</text>
</comment>
<dbReference type="AlphaFoldDB" id="A0A507CJ68"/>
<dbReference type="InterPro" id="IPR016182">
    <property type="entry name" value="Cu_amine_oxidase_N-reg"/>
</dbReference>
<dbReference type="GO" id="GO:0005507">
    <property type="term" value="F:copper ion binding"/>
    <property type="evidence" value="ECO:0007669"/>
    <property type="project" value="InterPro"/>
</dbReference>
<dbReference type="InterPro" id="IPR015802">
    <property type="entry name" value="Cu_amine_oxidase_N3"/>
</dbReference>
<dbReference type="Proteomes" id="UP000319731">
    <property type="component" value="Unassembled WGS sequence"/>
</dbReference>
<evidence type="ECO:0000313" key="18">
    <source>
        <dbReference type="EMBL" id="TPX38234.1"/>
    </source>
</evidence>
<dbReference type="PANTHER" id="PTHR10638">
    <property type="entry name" value="COPPER AMINE OXIDASE"/>
    <property type="match status" value="1"/>
</dbReference>
<accession>A0A507CJ68</accession>
<comment type="PTM">
    <text evidence="13 14">Topaquinone (TPQ) is generated by copper-dependent autoxidation of a specific tyrosyl residue.</text>
</comment>
<evidence type="ECO:0000256" key="9">
    <source>
        <dbReference type="ARBA" id="ARBA00023008"/>
    </source>
</evidence>
<comment type="cofactor">
    <cofactor evidence="2">
        <name>Mn(2+)</name>
        <dbReference type="ChEBI" id="CHEBI:29035"/>
    </cofactor>
</comment>
<evidence type="ECO:0000256" key="3">
    <source>
        <dbReference type="ARBA" id="ARBA00001947"/>
    </source>
</evidence>
<evidence type="ECO:0000256" key="4">
    <source>
        <dbReference type="ARBA" id="ARBA00007983"/>
    </source>
</evidence>
<evidence type="ECO:0000259" key="15">
    <source>
        <dbReference type="Pfam" id="PF01179"/>
    </source>
</evidence>
<dbReference type="Pfam" id="PF02727">
    <property type="entry name" value="Cu_amine_oxidN2"/>
    <property type="match status" value="1"/>
</dbReference>
<evidence type="ECO:0000256" key="13">
    <source>
        <dbReference type="PIRSR" id="PIRSR600269-51"/>
    </source>
</evidence>
<dbReference type="PANTHER" id="PTHR10638:SF86">
    <property type="entry name" value="COPPER AMINE OXIDASE 1-RELATED"/>
    <property type="match status" value="1"/>
</dbReference>
<dbReference type="PROSITE" id="PS01164">
    <property type="entry name" value="COPPER_AMINE_OXID_1"/>
    <property type="match status" value="1"/>
</dbReference>
<comment type="caution">
    <text evidence="18">The sequence shown here is derived from an EMBL/GenBank/DDBJ whole genome shotgun (WGS) entry which is preliminary data.</text>
</comment>
<dbReference type="InterPro" id="IPR049947">
    <property type="entry name" value="Cu_Am_Ox_Cu-bd"/>
</dbReference>
<evidence type="ECO:0000256" key="11">
    <source>
        <dbReference type="ARBA" id="ARBA00048032"/>
    </source>
</evidence>
<keyword evidence="9 14" id="KW-0186">Copper</keyword>
<dbReference type="InterPro" id="IPR015800">
    <property type="entry name" value="Cu_amine_oxidase_N2"/>
</dbReference>
<evidence type="ECO:0000256" key="8">
    <source>
        <dbReference type="ARBA" id="ARBA00023002"/>
    </source>
</evidence>
<feature type="domain" description="Copper amine oxidase catalytic" evidence="15">
    <location>
        <begin position="243"/>
        <end position="649"/>
    </location>
</feature>
<dbReference type="OrthoDB" id="5379943at2759"/>
<evidence type="ECO:0000256" key="6">
    <source>
        <dbReference type="ARBA" id="ARBA00022723"/>
    </source>
</evidence>
<feature type="modified residue" description="2',4',5'-topaquinone" evidence="13">
    <location>
        <position position="407"/>
    </location>
</feature>
<evidence type="ECO:0000256" key="2">
    <source>
        <dbReference type="ARBA" id="ARBA00001936"/>
    </source>
</evidence>
<evidence type="ECO:0000256" key="12">
    <source>
        <dbReference type="PIRSR" id="PIRSR600269-50"/>
    </source>
</evidence>
<feature type="active site" description="Proton acceptor" evidence="12">
    <location>
        <position position="323"/>
    </location>
</feature>
<dbReference type="Gene3D" id="2.70.98.20">
    <property type="entry name" value="Copper amine oxidase, catalytic domain"/>
    <property type="match status" value="1"/>
</dbReference>
<proteinExistence type="inferred from homology"/>
<dbReference type="GeneID" id="42001440"/>
<dbReference type="GO" id="GO:0008131">
    <property type="term" value="F:primary methylamine oxidase activity"/>
    <property type="evidence" value="ECO:0007669"/>
    <property type="project" value="UniProtKB-EC"/>
</dbReference>
<keyword evidence="7 12" id="KW-0801">TPQ</keyword>
<dbReference type="RefSeq" id="XP_031027949.1">
    <property type="nucleotide sequence ID" value="XM_031166143.1"/>
</dbReference>